<keyword evidence="1" id="KW-0812">Transmembrane</keyword>
<evidence type="ECO:0000256" key="1">
    <source>
        <dbReference type="SAM" id="Phobius"/>
    </source>
</evidence>
<reference evidence="3" key="1">
    <citation type="journal article" date="2019" name="Int. J. Syst. Evol. Microbiol.">
        <title>The Global Catalogue of Microorganisms (GCM) 10K type strain sequencing project: providing services to taxonomists for standard genome sequencing and annotation.</title>
        <authorList>
            <consortium name="The Broad Institute Genomics Platform"/>
            <consortium name="The Broad Institute Genome Sequencing Center for Infectious Disease"/>
            <person name="Wu L."/>
            <person name="Ma J."/>
        </authorList>
    </citation>
    <scope>NUCLEOTIDE SEQUENCE [LARGE SCALE GENOMIC DNA]</scope>
    <source>
        <strain evidence="3">JCM 4358</strain>
    </source>
</reference>
<name>A0ABP5W2Z8_9ACTN</name>
<comment type="caution">
    <text evidence="2">The sequence shown here is derived from an EMBL/GenBank/DDBJ whole genome shotgun (WGS) entry which is preliminary data.</text>
</comment>
<feature type="transmembrane region" description="Helical" evidence="1">
    <location>
        <begin position="16"/>
        <end position="36"/>
    </location>
</feature>
<dbReference type="Proteomes" id="UP001499986">
    <property type="component" value="Unassembled WGS sequence"/>
</dbReference>
<keyword evidence="3" id="KW-1185">Reference proteome</keyword>
<dbReference type="EMBL" id="BAAASE010000009">
    <property type="protein sequence ID" value="GAA2415348.1"/>
    <property type="molecule type" value="Genomic_DNA"/>
</dbReference>
<evidence type="ECO:0000313" key="2">
    <source>
        <dbReference type="EMBL" id="GAA2415348.1"/>
    </source>
</evidence>
<sequence>MLDGMIGWIRRTPRSAVALIVVYVVVLVFIGAASHITDLVHSGLHPYRWAPEWLNLFWSSLAIFDSLAALLLVCGKRAGVDLTCGIMATDLAANWYAVYSIQHSNLFAQPGLQRLTAFTLLVLCTGPFVRSRLGHSTI</sequence>
<organism evidence="2 3">
    <name type="scientific">Streptomyces coeruleofuscus</name>
    <dbReference type="NCBI Taxonomy" id="66879"/>
    <lineage>
        <taxon>Bacteria</taxon>
        <taxon>Bacillati</taxon>
        <taxon>Actinomycetota</taxon>
        <taxon>Actinomycetes</taxon>
        <taxon>Kitasatosporales</taxon>
        <taxon>Streptomycetaceae</taxon>
        <taxon>Streptomyces</taxon>
    </lineage>
</organism>
<proteinExistence type="predicted"/>
<accession>A0ABP5W2Z8</accession>
<feature type="transmembrane region" description="Helical" evidence="1">
    <location>
        <begin position="56"/>
        <end position="73"/>
    </location>
</feature>
<evidence type="ECO:0000313" key="3">
    <source>
        <dbReference type="Proteomes" id="UP001499986"/>
    </source>
</evidence>
<protein>
    <submittedName>
        <fullName evidence="2">Uncharacterized protein</fullName>
    </submittedName>
</protein>
<keyword evidence="1" id="KW-1133">Transmembrane helix</keyword>
<dbReference type="RefSeq" id="WP_346138970.1">
    <property type="nucleotide sequence ID" value="NZ_BAAASE010000009.1"/>
</dbReference>
<gene>
    <name evidence="2" type="ORF">GCM10010255_61890</name>
</gene>
<keyword evidence="1" id="KW-0472">Membrane</keyword>